<name>A0AAW0L8L7_QUESU</name>
<protein>
    <submittedName>
        <fullName evidence="3">Uncharacterized protein</fullName>
    </submittedName>
</protein>
<keyword evidence="2" id="KW-0812">Transmembrane</keyword>
<gene>
    <name evidence="3" type="ORF">CFP56_005601</name>
</gene>
<feature type="transmembrane region" description="Helical" evidence="2">
    <location>
        <begin position="81"/>
        <end position="99"/>
    </location>
</feature>
<keyword evidence="4" id="KW-1185">Reference proteome</keyword>
<sequence length="243" mass="26916">MGDTTKPIDQEAFANTPENDETKMGSLSPSVAGLLSFFCFLLRESSNLQDALPLQQPESVPNPQVHLPPTVSRTFIFNPRWLLAFLFSSLLALILYGSVSSPIVQDLHDSEDDDDDDKARSFLFPLYRKWRTPQKGVELKLGSFVDMDKGDLVSLIEDEVGDPKTKNLLASNKKVDSSSILLVRGNVYPDQVVPEVPMVNRALLFKCPTASLPTANSALHQNDAVLSLIRQLLILLLTECFTV</sequence>
<proteinExistence type="predicted"/>
<organism evidence="3 4">
    <name type="scientific">Quercus suber</name>
    <name type="common">Cork oak</name>
    <dbReference type="NCBI Taxonomy" id="58331"/>
    <lineage>
        <taxon>Eukaryota</taxon>
        <taxon>Viridiplantae</taxon>
        <taxon>Streptophyta</taxon>
        <taxon>Embryophyta</taxon>
        <taxon>Tracheophyta</taxon>
        <taxon>Spermatophyta</taxon>
        <taxon>Magnoliopsida</taxon>
        <taxon>eudicotyledons</taxon>
        <taxon>Gunneridae</taxon>
        <taxon>Pentapetalae</taxon>
        <taxon>rosids</taxon>
        <taxon>fabids</taxon>
        <taxon>Fagales</taxon>
        <taxon>Fagaceae</taxon>
        <taxon>Quercus</taxon>
    </lineage>
</organism>
<dbReference type="AlphaFoldDB" id="A0AAW0L8L7"/>
<accession>A0AAW0L8L7</accession>
<reference evidence="3 4" key="1">
    <citation type="journal article" date="2018" name="Sci. Data">
        <title>The draft genome sequence of cork oak.</title>
        <authorList>
            <person name="Ramos A.M."/>
            <person name="Usie A."/>
            <person name="Barbosa P."/>
            <person name="Barros P.M."/>
            <person name="Capote T."/>
            <person name="Chaves I."/>
            <person name="Simoes F."/>
            <person name="Abreu I."/>
            <person name="Carrasquinho I."/>
            <person name="Faro C."/>
            <person name="Guimaraes J.B."/>
            <person name="Mendonca D."/>
            <person name="Nobrega F."/>
            <person name="Rodrigues L."/>
            <person name="Saibo N.J.M."/>
            <person name="Varela M.C."/>
            <person name="Egas C."/>
            <person name="Matos J."/>
            <person name="Miguel C.M."/>
            <person name="Oliveira M.M."/>
            <person name="Ricardo C.P."/>
            <person name="Goncalves S."/>
        </authorList>
    </citation>
    <scope>NUCLEOTIDE SEQUENCE [LARGE SCALE GENOMIC DNA]</scope>
    <source>
        <strain evidence="4">cv. HL8</strain>
    </source>
</reference>
<evidence type="ECO:0000313" key="3">
    <source>
        <dbReference type="EMBL" id="KAK7848028.1"/>
    </source>
</evidence>
<evidence type="ECO:0000256" key="1">
    <source>
        <dbReference type="SAM" id="MobiDB-lite"/>
    </source>
</evidence>
<dbReference type="Proteomes" id="UP000237347">
    <property type="component" value="Unassembled WGS sequence"/>
</dbReference>
<dbReference type="EMBL" id="PKMF04000132">
    <property type="protein sequence ID" value="KAK7848028.1"/>
    <property type="molecule type" value="Genomic_DNA"/>
</dbReference>
<keyword evidence="2" id="KW-0472">Membrane</keyword>
<feature type="region of interest" description="Disordered" evidence="1">
    <location>
        <begin position="1"/>
        <end position="25"/>
    </location>
</feature>
<evidence type="ECO:0000313" key="4">
    <source>
        <dbReference type="Proteomes" id="UP000237347"/>
    </source>
</evidence>
<evidence type="ECO:0000256" key="2">
    <source>
        <dbReference type="SAM" id="Phobius"/>
    </source>
</evidence>
<keyword evidence="2" id="KW-1133">Transmembrane helix</keyword>
<comment type="caution">
    <text evidence="3">The sequence shown here is derived from an EMBL/GenBank/DDBJ whole genome shotgun (WGS) entry which is preliminary data.</text>
</comment>